<evidence type="ECO:0000256" key="1">
    <source>
        <dbReference type="SAM" id="Phobius"/>
    </source>
</evidence>
<name>A0A2P8QZF1_9BACT</name>
<dbReference type="RefSeq" id="WP_106872267.1">
    <property type="nucleotide sequence ID" value="NZ_CP053841.1"/>
</dbReference>
<feature type="transmembrane region" description="Helical" evidence="1">
    <location>
        <begin position="39"/>
        <end position="59"/>
    </location>
</feature>
<dbReference type="Proteomes" id="UP000240535">
    <property type="component" value="Unassembled WGS sequence"/>
</dbReference>
<proteinExistence type="predicted"/>
<keyword evidence="1" id="KW-1133">Transmembrane helix</keyword>
<keyword evidence="3" id="KW-1185">Reference proteome</keyword>
<feature type="transmembrane region" description="Helical" evidence="1">
    <location>
        <begin position="106"/>
        <end position="127"/>
    </location>
</feature>
<accession>A0A2P8QZF1</accession>
<keyword evidence="1" id="KW-0812">Transmembrane</keyword>
<gene>
    <name evidence="2" type="ORF">CQ405_07440</name>
</gene>
<dbReference type="EMBL" id="PDHH01000006">
    <property type="protein sequence ID" value="PSM51620.1"/>
    <property type="molecule type" value="Genomic_DNA"/>
</dbReference>
<feature type="transmembrane region" description="Helical" evidence="1">
    <location>
        <begin position="9"/>
        <end position="33"/>
    </location>
</feature>
<evidence type="ECO:0000313" key="3">
    <source>
        <dbReference type="Proteomes" id="UP000240535"/>
    </source>
</evidence>
<reference evidence="3" key="1">
    <citation type="submission" date="2017-10" db="EMBL/GenBank/DDBJ databases">
        <title>Campylobacter species from seals.</title>
        <authorList>
            <person name="Gilbert M.J."/>
            <person name="Zomer A.L."/>
            <person name="Timmerman A.J."/>
            <person name="Duim B."/>
            <person name="Wagenaar J.A."/>
        </authorList>
    </citation>
    <scope>NUCLEOTIDE SEQUENCE [LARGE SCALE GENOMIC DNA]</scope>
    <source>
        <strain evidence="3">17S00004-5</strain>
    </source>
</reference>
<keyword evidence="1" id="KW-0472">Membrane</keyword>
<protein>
    <submittedName>
        <fullName evidence="2">Uncharacterized protein</fullName>
    </submittedName>
</protein>
<evidence type="ECO:0000313" key="2">
    <source>
        <dbReference type="EMBL" id="PSM51620.1"/>
    </source>
</evidence>
<organism evidence="2 3">
    <name type="scientific">Campylobacter blaseri</name>
    <dbReference type="NCBI Taxonomy" id="2042961"/>
    <lineage>
        <taxon>Bacteria</taxon>
        <taxon>Pseudomonadati</taxon>
        <taxon>Campylobacterota</taxon>
        <taxon>Epsilonproteobacteria</taxon>
        <taxon>Campylobacterales</taxon>
        <taxon>Campylobacteraceae</taxon>
        <taxon>Campylobacter</taxon>
    </lineage>
</organism>
<dbReference type="AlphaFoldDB" id="A0A2P8QZF1"/>
<feature type="transmembrane region" description="Helical" evidence="1">
    <location>
        <begin position="66"/>
        <end position="86"/>
    </location>
</feature>
<sequence length="158" mass="18711">MTKRAKNIIILYFSIYLYFNFIYNICTYSGFFIKASEGFSFFTIIVFVAINPIILVLLFLEKSLNLKIFILFVSFSWIVISYGYISSLPNPNNTPDSVYEYLGFKFIFSLHYIIFIKFIIVPFVNYLDKIFTIKKEQNIKNIEVQITNEYKKQLDKGE</sequence>
<comment type="caution">
    <text evidence="2">The sequence shown here is derived from an EMBL/GenBank/DDBJ whole genome shotgun (WGS) entry which is preliminary data.</text>
</comment>